<evidence type="ECO:0000313" key="1">
    <source>
        <dbReference type="EMBL" id="EOW80419.1"/>
    </source>
</evidence>
<reference evidence="1 2" key="1">
    <citation type="submission" date="2013-03" db="EMBL/GenBank/DDBJ databases">
        <title>The Genome Sequence of Enterococcus columbae ATCC_51263 (PacBio/Illumina hybrid assembly).</title>
        <authorList>
            <consortium name="The Broad Institute Genomics Platform"/>
            <consortium name="The Broad Institute Genome Sequencing Center for Infectious Disease"/>
            <person name="Earl A."/>
            <person name="Russ C."/>
            <person name="Gilmore M."/>
            <person name="Surin D."/>
            <person name="Walker B."/>
            <person name="Young S."/>
            <person name="Zeng Q."/>
            <person name="Gargeya S."/>
            <person name="Fitzgerald M."/>
            <person name="Haas B."/>
            <person name="Abouelleil A."/>
            <person name="Allen A.W."/>
            <person name="Alvarado L."/>
            <person name="Arachchi H.M."/>
            <person name="Berlin A.M."/>
            <person name="Chapman S.B."/>
            <person name="Gainer-Dewar J."/>
            <person name="Goldberg J."/>
            <person name="Griggs A."/>
            <person name="Gujja S."/>
            <person name="Hansen M."/>
            <person name="Howarth C."/>
            <person name="Imamovic A."/>
            <person name="Ireland A."/>
            <person name="Larimer J."/>
            <person name="McCowan C."/>
            <person name="Murphy C."/>
            <person name="Pearson M."/>
            <person name="Poon T.W."/>
            <person name="Priest M."/>
            <person name="Roberts A."/>
            <person name="Saif S."/>
            <person name="Shea T."/>
            <person name="Sisk P."/>
            <person name="Sykes S."/>
            <person name="Wortman J."/>
            <person name="Nusbaum C."/>
            <person name="Birren B."/>
        </authorList>
    </citation>
    <scope>NUCLEOTIDE SEQUENCE [LARGE SCALE GENOMIC DNA]</scope>
    <source>
        <strain evidence="1 2">ATCC 51263</strain>
    </source>
</reference>
<gene>
    <name evidence="1" type="ORF">I568_02122</name>
</gene>
<keyword evidence="2" id="KW-1185">Reference proteome</keyword>
<accession>S1NI13</accession>
<proteinExistence type="predicted"/>
<dbReference type="Pfam" id="PF22507">
    <property type="entry name" value="DUF6994"/>
    <property type="match status" value="1"/>
</dbReference>
<dbReference type="AlphaFoldDB" id="S1NI13"/>
<comment type="caution">
    <text evidence="1">The sequence shown here is derived from an EMBL/GenBank/DDBJ whole genome shotgun (WGS) entry which is preliminary data.</text>
</comment>
<dbReference type="InterPro" id="IPR054263">
    <property type="entry name" value="DUF6994"/>
</dbReference>
<sequence>MIDLAELQQTEFFKKYQGSYVGDKILRDYYKIPLAKQATSTHFSSYEEVYTWNLQIFQDILALIGLPKATDEMLWKLAYVIYIDPDGYATRKRANVICTADALLSFKRIYTQYGFNEQMIKVYASYRKQPLIYFPREKNGINMSRAFVFGDRIDSTLLDLKVYYENGKNPANCRLNKAFQLAKTAAFLQSFTNFAELVDWLGIRGSFVDERNEVFDLEKGHEAILTDYHIETSWEWSANYYEHVKLAIEKYINLKVNKR</sequence>
<dbReference type="PATRIC" id="fig|1121865.3.peg.1470"/>
<dbReference type="OrthoDB" id="2991095at2"/>
<dbReference type="RefSeq" id="WP_016183644.1">
    <property type="nucleotide sequence ID" value="NZ_JXKI01000013.1"/>
</dbReference>
<dbReference type="STRING" id="1121865.OMW_01507"/>
<organism evidence="1 2">
    <name type="scientific">Enterococcus columbae DSM 7374 = ATCC 51263</name>
    <dbReference type="NCBI Taxonomy" id="1121865"/>
    <lineage>
        <taxon>Bacteria</taxon>
        <taxon>Bacillati</taxon>
        <taxon>Bacillota</taxon>
        <taxon>Bacilli</taxon>
        <taxon>Lactobacillales</taxon>
        <taxon>Enterococcaceae</taxon>
        <taxon>Enterococcus</taxon>
    </lineage>
</organism>
<evidence type="ECO:0000313" key="2">
    <source>
        <dbReference type="Proteomes" id="UP000014113"/>
    </source>
</evidence>
<name>S1NI13_9ENTE</name>
<dbReference type="Proteomes" id="UP000014113">
    <property type="component" value="Unassembled WGS sequence"/>
</dbReference>
<dbReference type="eggNOG" id="ENOG50304EE">
    <property type="taxonomic scope" value="Bacteria"/>
</dbReference>
<protein>
    <submittedName>
        <fullName evidence="1">Uncharacterized protein</fullName>
    </submittedName>
</protein>
<dbReference type="EMBL" id="ASWJ01000009">
    <property type="protein sequence ID" value="EOW80419.1"/>
    <property type="molecule type" value="Genomic_DNA"/>
</dbReference>